<dbReference type="InterPro" id="IPR036047">
    <property type="entry name" value="F-box-like_dom_sf"/>
</dbReference>
<feature type="region of interest" description="Disordered" evidence="1">
    <location>
        <begin position="332"/>
        <end position="361"/>
    </location>
</feature>
<comment type="caution">
    <text evidence="2">The sequence shown here is derived from an EMBL/GenBank/DDBJ whole genome shotgun (WGS) entry which is preliminary data.</text>
</comment>
<gene>
    <name evidence="2" type="ORF">NLJ89_g4894</name>
</gene>
<evidence type="ECO:0000313" key="3">
    <source>
        <dbReference type="Proteomes" id="UP001148786"/>
    </source>
</evidence>
<dbReference type="CDD" id="cd09917">
    <property type="entry name" value="F-box_SF"/>
    <property type="match status" value="1"/>
</dbReference>
<dbReference type="SUPFAM" id="SSF81383">
    <property type="entry name" value="F-box domain"/>
    <property type="match status" value="1"/>
</dbReference>
<dbReference type="EMBL" id="JANKHO010000428">
    <property type="protein sequence ID" value="KAJ3510041.1"/>
    <property type="molecule type" value="Genomic_DNA"/>
</dbReference>
<keyword evidence="3" id="KW-1185">Reference proteome</keyword>
<dbReference type="OrthoDB" id="2788229at2759"/>
<proteinExistence type="predicted"/>
<dbReference type="AlphaFoldDB" id="A0A9W8K392"/>
<reference evidence="2" key="1">
    <citation type="submission" date="2022-07" db="EMBL/GenBank/DDBJ databases">
        <title>Genome Sequence of Agrocybe chaxingu.</title>
        <authorList>
            <person name="Buettner E."/>
        </authorList>
    </citation>
    <scope>NUCLEOTIDE SEQUENCE</scope>
    <source>
        <strain evidence="2">MP-N11</strain>
    </source>
</reference>
<feature type="compositionally biased region" description="Acidic residues" evidence="1">
    <location>
        <begin position="339"/>
        <end position="353"/>
    </location>
</feature>
<name>A0A9W8K392_9AGAR</name>
<dbReference type="Proteomes" id="UP001148786">
    <property type="component" value="Unassembled WGS sequence"/>
</dbReference>
<evidence type="ECO:0000256" key="1">
    <source>
        <dbReference type="SAM" id="MobiDB-lite"/>
    </source>
</evidence>
<organism evidence="2 3">
    <name type="scientific">Agrocybe chaxingu</name>
    <dbReference type="NCBI Taxonomy" id="84603"/>
    <lineage>
        <taxon>Eukaryota</taxon>
        <taxon>Fungi</taxon>
        <taxon>Dikarya</taxon>
        <taxon>Basidiomycota</taxon>
        <taxon>Agaricomycotina</taxon>
        <taxon>Agaricomycetes</taxon>
        <taxon>Agaricomycetidae</taxon>
        <taxon>Agaricales</taxon>
        <taxon>Agaricineae</taxon>
        <taxon>Strophariaceae</taxon>
        <taxon>Agrocybe</taxon>
    </lineage>
</organism>
<evidence type="ECO:0000313" key="2">
    <source>
        <dbReference type="EMBL" id="KAJ3510041.1"/>
    </source>
</evidence>
<evidence type="ECO:0008006" key="4">
    <source>
        <dbReference type="Google" id="ProtNLM"/>
    </source>
</evidence>
<sequence>MIPLEIVEHILSYLENADFRTLRACALTSRFFVHGSRKLLFRTFDLRDCVRYRPSHVFDSSWLRNRHIYRFITLLRTSPHLIRYIRNIFIVTMLRDGANWLEESALPSILLNLLSQAQIMVFTLGCDSSYTTKWQILHVSLQQSICTLLSRRTVVDLRLWGIGRVPLDVVALFNGLKSLTLNDSTFDIRQLAVKQQELPRADKTALEHLDIARCGAHLSALLQERPPATDWVPFNLEGLRSVTLRPLNIHDEPGNTVYYEGYEVVLWNLIRVCAASSLEKLAIVQHDTAPLLIFNQSHMEPDIVEHVLNLSRLENLADFICTARIPTEYLTSIRTIDPPGEEQSEQEYDSGDDVSDHAPSTDPLKRLEAVTSALRPCTGLLETAPQSLRRIQINLDLYGFTWREMKEPLQLFRYCGVEEEQIPAETACPWSMLDDALANLAVRLPNLEYIHLFVRVPDIEHFADEDNDEEMEPPPPDFYHAQLGDDMEEVKRIFEYLQDHFAHSRQLSNGRLRIAMMDADLEFLGIEDAEISRYKSSDLYTYFLSLERVEIHIALYAFIWREMRDPPGEPYAGVDEEHIPLGTECPWAQLDRMLADLSDLPNLEVIRVTVRLPDIEVLEEDHEIELPAQDQFHAELAHDLEDVTLLASLLRTHPTTMQ</sequence>
<protein>
    <recommendedName>
        <fullName evidence="4">F-box domain-containing protein</fullName>
    </recommendedName>
</protein>
<accession>A0A9W8K392</accession>